<evidence type="ECO:0000259" key="7">
    <source>
        <dbReference type="PROSITE" id="PS51918"/>
    </source>
</evidence>
<keyword evidence="2" id="KW-0004">4Fe-4S</keyword>
<dbReference type="AlphaFoldDB" id="D3S2H7"/>
<dbReference type="RefSeq" id="WP_012964854.1">
    <property type="nucleotide sequence ID" value="NC_013849.1"/>
</dbReference>
<keyword evidence="9" id="KW-1185">Reference proteome</keyword>
<dbReference type="SFLD" id="SFLDG01386">
    <property type="entry name" value="main_SPASM_domain-containing"/>
    <property type="match status" value="1"/>
</dbReference>
<evidence type="ECO:0000256" key="5">
    <source>
        <dbReference type="ARBA" id="ARBA00023004"/>
    </source>
</evidence>
<dbReference type="InterPro" id="IPR058240">
    <property type="entry name" value="rSAM_sf"/>
</dbReference>
<proteinExistence type="predicted"/>
<dbReference type="PANTHER" id="PTHR11228">
    <property type="entry name" value="RADICAL SAM DOMAIN PROTEIN"/>
    <property type="match status" value="1"/>
</dbReference>
<dbReference type="InterPro" id="IPR017200">
    <property type="entry name" value="PqqE-like"/>
</dbReference>
<evidence type="ECO:0000256" key="4">
    <source>
        <dbReference type="ARBA" id="ARBA00022723"/>
    </source>
</evidence>
<name>D3S2H7_FERPA</name>
<dbReference type="PaxDb" id="589924-Ferp_0328"/>
<gene>
    <name evidence="8" type="ordered locus">Ferp_0328</name>
</gene>
<dbReference type="PIRSF" id="PIRSF037420">
    <property type="entry name" value="PQQ_syn_pqqE"/>
    <property type="match status" value="1"/>
</dbReference>
<dbReference type="SFLD" id="SFLDG01067">
    <property type="entry name" value="SPASM/twitch_domain_containing"/>
    <property type="match status" value="1"/>
</dbReference>
<dbReference type="Pfam" id="PF04055">
    <property type="entry name" value="Radical_SAM"/>
    <property type="match status" value="1"/>
</dbReference>
<keyword evidence="4" id="KW-0479">Metal-binding</keyword>
<keyword evidence="3" id="KW-0949">S-adenosyl-L-methionine</keyword>
<reference evidence="8 9" key="2">
    <citation type="journal article" date="2011" name="Stand. Genomic Sci.">
        <title>Complete genome sequence of Ferroglobus placidus AEDII12DO.</title>
        <authorList>
            <person name="Anderson I."/>
            <person name="Risso C."/>
            <person name="Holmes D."/>
            <person name="Lucas S."/>
            <person name="Copeland A."/>
            <person name="Lapidus A."/>
            <person name="Cheng J.F."/>
            <person name="Bruce D."/>
            <person name="Goodwin L."/>
            <person name="Pitluck S."/>
            <person name="Saunders E."/>
            <person name="Brettin T."/>
            <person name="Detter J.C."/>
            <person name="Han C."/>
            <person name="Tapia R."/>
            <person name="Larimer F."/>
            <person name="Land M."/>
            <person name="Hauser L."/>
            <person name="Woyke T."/>
            <person name="Lovley D."/>
            <person name="Kyrpides N."/>
            <person name="Ivanova N."/>
        </authorList>
    </citation>
    <scope>NUCLEOTIDE SEQUENCE [LARGE SCALE GENOMIC DNA]</scope>
    <source>
        <strain evidence="9">DSM 10642 / AEDII12DO</strain>
    </source>
</reference>
<evidence type="ECO:0000256" key="2">
    <source>
        <dbReference type="ARBA" id="ARBA00022485"/>
    </source>
</evidence>
<sequence>MRRVKIRAESFGGIIFDPDHRTTLYVDREYMKSLGYEDFPDFDHLSAPEVIHVEVTKKCPLKCRYCYAVDRKAEMRTKDMMRLMEILAEMNVFQVAFGGGEPFARDDFVDIASHAYDLGIVPNVTTNGFFVDRIEKLDFFGQINVSLDGAERETYLRARGCDGFERAVKAIKELSESYNVGINTVVSRHNFDKLHEILQLAEDLNVGEVMLIRVKPAGRGAKNYEEVRLSSHQLKRIDGILRSLLDYDVLLRVDCAFMPFLSLDENVLAGMQGCDCGISSIAVKSDGKVLPCSFLNVELGDYERIGEIWRCMDSFRRYEVKECLGCEKYMICRGGCRVFAYEFSKDVFGADVECLKVRNTT</sequence>
<dbReference type="PROSITE" id="PS51918">
    <property type="entry name" value="RADICAL_SAM"/>
    <property type="match status" value="1"/>
</dbReference>
<dbReference type="GO" id="GO:0051539">
    <property type="term" value="F:4 iron, 4 sulfur cluster binding"/>
    <property type="evidence" value="ECO:0007669"/>
    <property type="project" value="UniProtKB-KW"/>
</dbReference>
<dbReference type="STRING" id="589924.Ferp_0328"/>
<dbReference type="CDD" id="cd01335">
    <property type="entry name" value="Radical_SAM"/>
    <property type="match status" value="1"/>
</dbReference>
<dbReference type="NCBIfam" id="TIGR04085">
    <property type="entry name" value="rSAM_more_4Fe4S"/>
    <property type="match status" value="1"/>
</dbReference>
<dbReference type="GO" id="GO:0003824">
    <property type="term" value="F:catalytic activity"/>
    <property type="evidence" value="ECO:0007669"/>
    <property type="project" value="InterPro"/>
</dbReference>
<protein>
    <submittedName>
        <fullName evidence="8">Radical SAM domain protein</fullName>
    </submittedName>
</protein>
<dbReference type="OrthoDB" id="30736at2157"/>
<keyword evidence="6" id="KW-0411">Iron-sulfur</keyword>
<dbReference type="eggNOG" id="arCOG00938">
    <property type="taxonomic scope" value="Archaea"/>
</dbReference>
<comment type="cofactor">
    <cofactor evidence="1">
        <name>[4Fe-4S] cluster</name>
        <dbReference type="ChEBI" id="CHEBI:49883"/>
    </cofactor>
</comment>
<dbReference type="SFLD" id="SFLDS00029">
    <property type="entry name" value="Radical_SAM"/>
    <property type="match status" value="1"/>
</dbReference>
<evidence type="ECO:0000256" key="6">
    <source>
        <dbReference type="ARBA" id="ARBA00023014"/>
    </source>
</evidence>
<dbReference type="GO" id="GO:0046872">
    <property type="term" value="F:metal ion binding"/>
    <property type="evidence" value="ECO:0007669"/>
    <property type="project" value="UniProtKB-KW"/>
</dbReference>
<dbReference type="InterPro" id="IPR023885">
    <property type="entry name" value="4Fe4S-binding_SPASM_dom"/>
</dbReference>
<dbReference type="GeneID" id="8777826"/>
<evidence type="ECO:0000313" key="9">
    <source>
        <dbReference type="Proteomes" id="UP000002613"/>
    </source>
</evidence>
<dbReference type="KEGG" id="fpl:Ferp_0328"/>
<feature type="domain" description="Radical SAM core" evidence="7">
    <location>
        <begin position="45"/>
        <end position="248"/>
    </location>
</feature>
<dbReference type="InterPro" id="IPR013785">
    <property type="entry name" value="Aldolase_TIM"/>
</dbReference>
<accession>D3S2H7</accession>
<evidence type="ECO:0000256" key="1">
    <source>
        <dbReference type="ARBA" id="ARBA00001966"/>
    </source>
</evidence>
<dbReference type="SUPFAM" id="SSF102114">
    <property type="entry name" value="Radical SAM enzymes"/>
    <property type="match status" value="1"/>
</dbReference>
<dbReference type="InterPro" id="IPR007197">
    <property type="entry name" value="rSAM"/>
</dbReference>
<evidence type="ECO:0000313" key="8">
    <source>
        <dbReference type="EMBL" id="ADC64507.1"/>
    </source>
</evidence>
<dbReference type="Proteomes" id="UP000002613">
    <property type="component" value="Chromosome"/>
</dbReference>
<dbReference type="InterPro" id="IPR050377">
    <property type="entry name" value="Radical_SAM_PqqE_MftC-like"/>
</dbReference>
<dbReference type="EMBL" id="CP001899">
    <property type="protein sequence ID" value="ADC64507.1"/>
    <property type="molecule type" value="Genomic_DNA"/>
</dbReference>
<reference evidence="9" key="1">
    <citation type="submission" date="2010-02" db="EMBL/GenBank/DDBJ databases">
        <title>Complete sequence of Ferroglobus placidus DSM 10642.</title>
        <authorList>
            <consortium name="US DOE Joint Genome Institute"/>
            <person name="Lucas S."/>
            <person name="Copeland A."/>
            <person name="Lapidus A."/>
            <person name="Cheng J.-F."/>
            <person name="Bruce D."/>
            <person name="Goodwin L."/>
            <person name="Pitluck S."/>
            <person name="Saunders E."/>
            <person name="Brettin T."/>
            <person name="Detter J.C."/>
            <person name="Han C."/>
            <person name="Tapia R."/>
            <person name="Larimer F."/>
            <person name="Land M."/>
            <person name="Hauser L."/>
            <person name="Kyrpides N."/>
            <person name="Ivanova N."/>
            <person name="Holmes D."/>
            <person name="Lovley D."/>
            <person name="Kyrpides N."/>
            <person name="Anderson I.J."/>
            <person name="Woyke T."/>
        </authorList>
    </citation>
    <scope>NUCLEOTIDE SEQUENCE [LARGE SCALE GENOMIC DNA]</scope>
    <source>
        <strain evidence="9">DSM 10642 / AEDII12DO</strain>
    </source>
</reference>
<dbReference type="HOGENOM" id="CLU_009273_4_2_2"/>
<evidence type="ECO:0000256" key="3">
    <source>
        <dbReference type="ARBA" id="ARBA00022691"/>
    </source>
</evidence>
<organism evidence="8 9">
    <name type="scientific">Ferroglobus placidus (strain DSM 10642 / AEDII12DO)</name>
    <dbReference type="NCBI Taxonomy" id="589924"/>
    <lineage>
        <taxon>Archaea</taxon>
        <taxon>Methanobacteriati</taxon>
        <taxon>Methanobacteriota</taxon>
        <taxon>Archaeoglobi</taxon>
        <taxon>Archaeoglobales</taxon>
        <taxon>Archaeoglobaceae</taxon>
        <taxon>Ferroglobus</taxon>
    </lineage>
</organism>
<dbReference type="PANTHER" id="PTHR11228:SF7">
    <property type="entry name" value="PQQA PEPTIDE CYCLASE"/>
    <property type="match status" value="1"/>
</dbReference>
<keyword evidence="5" id="KW-0408">Iron</keyword>
<dbReference type="Gene3D" id="3.20.20.70">
    <property type="entry name" value="Aldolase class I"/>
    <property type="match status" value="1"/>
</dbReference>